<keyword evidence="2" id="KW-0067">ATP-binding</keyword>
<keyword evidence="5" id="KW-1185">Reference proteome</keyword>
<dbReference type="PANTHER" id="PTHR13779:SF7">
    <property type="entry name" value="ATPASE WRNIP1"/>
    <property type="match status" value="1"/>
</dbReference>
<dbReference type="Gene3D" id="1.10.3710.10">
    <property type="entry name" value="DNA polymerase III clamp loader subunits, C-terminal domain"/>
    <property type="match status" value="1"/>
</dbReference>
<dbReference type="InterPro" id="IPR008921">
    <property type="entry name" value="DNA_pol3_clamp-load_cplx_C"/>
</dbReference>
<dbReference type="PANTHER" id="PTHR13779">
    <property type="entry name" value="WERNER HELICASE-INTERACTING PROTEIN 1 FAMILY MEMBER"/>
    <property type="match status" value="1"/>
</dbReference>
<dbReference type="Gene3D" id="1.10.8.60">
    <property type="match status" value="1"/>
</dbReference>
<dbReference type="GO" id="GO:0006310">
    <property type="term" value="P:DNA recombination"/>
    <property type="evidence" value="ECO:0007669"/>
    <property type="project" value="InterPro"/>
</dbReference>
<dbReference type="SUPFAM" id="SSF52540">
    <property type="entry name" value="P-loop containing nucleoside triphosphate hydrolases"/>
    <property type="match status" value="1"/>
</dbReference>
<accession>A0A4R0XU53</accession>
<dbReference type="GO" id="GO:0005524">
    <property type="term" value="F:ATP binding"/>
    <property type="evidence" value="ECO:0007669"/>
    <property type="project" value="UniProtKB-KW"/>
</dbReference>
<dbReference type="AlphaFoldDB" id="A0A4R0XU53"/>
<proteinExistence type="predicted"/>
<gene>
    <name evidence="4" type="ORF">C4B25_02040</name>
</gene>
<evidence type="ECO:0000256" key="1">
    <source>
        <dbReference type="ARBA" id="ARBA00022741"/>
    </source>
</evidence>
<feature type="domain" description="AAA+ ATPase" evidence="3">
    <location>
        <begin position="34"/>
        <end position="141"/>
    </location>
</feature>
<dbReference type="SMART" id="SM00382">
    <property type="entry name" value="AAA"/>
    <property type="match status" value="1"/>
</dbReference>
<dbReference type="SUPFAM" id="SSF48019">
    <property type="entry name" value="post-AAA+ oligomerization domain-like"/>
    <property type="match status" value="1"/>
</dbReference>
<dbReference type="Pfam" id="PF12002">
    <property type="entry name" value="MgsA_C"/>
    <property type="match status" value="1"/>
</dbReference>
<dbReference type="RefSeq" id="WP_131613398.1">
    <property type="nucleotide sequence ID" value="NZ_PSZP01000011.1"/>
</dbReference>
<comment type="caution">
    <text evidence="4">The sequence shown here is derived from an EMBL/GenBank/DDBJ whole genome shotgun (WGS) entry which is preliminary data.</text>
</comment>
<dbReference type="GO" id="GO:0000731">
    <property type="term" value="P:DNA synthesis involved in DNA repair"/>
    <property type="evidence" value="ECO:0007669"/>
    <property type="project" value="TreeGrafter"/>
</dbReference>
<dbReference type="Pfam" id="PF05496">
    <property type="entry name" value="RuvB_N"/>
    <property type="match status" value="1"/>
</dbReference>
<dbReference type="Gene3D" id="1.20.272.10">
    <property type="match status" value="1"/>
</dbReference>
<dbReference type="EMBL" id="PSZP01000011">
    <property type="protein sequence ID" value="TCG11199.1"/>
    <property type="molecule type" value="Genomic_DNA"/>
</dbReference>
<sequence length="403" mass="45653">MTNLANEIRPETLKDVVGQKHLMPLLENVISKKVMTSFLFYGKPGIGKTTLASILAKELNRPYGIFNASKDSKATLVDLISSKEIIIIDEIHRLNKDKQDILLSYMEHGEVIVYGTTTENPYFIVNPAVRSRLHILELNPLETKDVISGLSHMIKKHELDIKLDDKTLEMIALRSSGDFRTALNTLDLITQIYPGEEITEEKLISIAPSVKFYSDKTGDGHYDFLSAFHKSLRGSDVDAVLYYAAVIVKTGDIQGLYRRMLAFTYEDIGMANSQMGLKVDAAINAMERLGFPEAYQPLGAILTELALSPKSNSSYVAMHMAKNIVEKGMVFNPPSHLKDAHYASAKKLNKGQNYKYPHNFKNNWVEQEYMPKELKGHQIFEYGNNANERRIKEYWEAIKNNKK</sequence>
<reference evidence="4 5" key="1">
    <citation type="submission" date="2018-02" db="EMBL/GenBank/DDBJ databases">
        <title>Mycoplasma marinum and Mycoplasma todarodis sp. nov., moderately halophilic and psychrotolerant mycoplasmas isolated from cephalopods.</title>
        <authorList>
            <person name="Viver T."/>
        </authorList>
    </citation>
    <scope>NUCLEOTIDE SEQUENCE [LARGE SCALE GENOMIC DNA]</scope>
    <source>
        <strain evidence="4 5">5H</strain>
    </source>
</reference>
<dbReference type="Gene3D" id="3.40.50.300">
    <property type="entry name" value="P-loop containing nucleotide triphosphate hydrolases"/>
    <property type="match status" value="1"/>
</dbReference>
<evidence type="ECO:0000259" key="3">
    <source>
        <dbReference type="SMART" id="SM00382"/>
    </source>
</evidence>
<dbReference type="InterPro" id="IPR051314">
    <property type="entry name" value="AAA_ATPase_RarA/MGS1/WRNIP1"/>
</dbReference>
<dbReference type="GO" id="GO:0009378">
    <property type="term" value="F:four-way junction helicase activity"/>
    <property type="evidence" value="ECO:0007669"/>
    <property type="project" value="InterPro"/>
</dbReference>
<dbReference type="Pfam" id="PF16193">
    <property type="entry name" value="AAA_assoc_2"/>
    <property type="match status" value="1"/>
</dbReference>
<dbReference type="Proteomes" id="UP000291072">
    <property type="component" value="Unassembled WGS sequence"/>
</dbReference>
<dbReference type="GO" id="GO:0003677">
    <property type="term" value="F:DNA binding"/>
    <property type="evidence" value="ECO:0007669"/>
    <property type="project" value="InterPro"/>
</dbReference>
<dbReference type="InterPro" id="IPR003593">
    <property type="entry name" value="AAA+_ATPase"/>
</dbReference>
<dbReference type="InterPro" id="IPR032423">
    <property type="entry name" value="AAA_assoc_2"/>
</dbReference>
<keyword evidence="1" id="KW-0547">Nucleotide-binding</keyword>
<name>A0A4R0XU53_9MOLU</name>
<dbReference type="GO" id="GO:0008047">
    <property type="term" value="F:enzyme activator activity"/>
    <property type="evidence" value="ECO:0007669"/>
    <property type="project" value="TreeGrafter"/>
</dbReference>
<dbReference type="GO" id="GO:0006261">
    <property type="term" value="P:DNA-templated DNA replication"/>
    <property type="evidence" value="ECO:0007669"/>
    <property type="project" value="TreeGrafter"/>
</dbReference>
<evidence type="ECO:0000313" key="5">
    <source>
        <dbReference type="Proteomes" id="UP000291072"/>
    </source>
</evidence>
<dbReference type="InterPro" id="IPR021886">
    <property type="entry name" value="MgsA_C"/>
</dbReference>
<organism evidence="4 5">
    <name type="scientific">Mycoplasma todarodis</name>
    <dbReference type="NCBI Taxonomy" id="1937191"/>
    <lineage>
        <taxon>Bacteria</taxon>
        <taxon>Bacillati</taxon>
        <taxon>Mycoplasmatota</taxon>
        <taxon>Mollicutes</taxon>
        <taxon>Mycoplasmataceae</taxon>
        <taxon>Mycoplasma</taxon>
    </lineage>
</organism>
<dbReference type="CDD" id="cd00009">
    <property type="entry name" value="AAA"/>
    <property type="match status" value="1"/>
</dbReference>
<dbReference type="InterPro" id="IPR008824">
    <property type="entry name" value="RuvB-like_N"/>
</dbReference>
<protein>
    <submittedName>
        <fullName evidence="4">AAA family ATPase</fullName>
    </submittedName>
</protein>
<dbReference type="GO" id="GO:0017116">
    <property type="term" value="F:single-stranded DNA helicase activity"/>
    <property type="evidence" value="ECO:0007669"/>
    <property type="project" value="TreeGrafter"/>
</dbReference>
<evidence type="ECO:0000256" key="2">
    <source>
        <dbReference type="ARBA" id="ARBA00022840"/>
    </source>
</evidence>
<dbReference type="InterPro" id="IPR027417">
    <property type="entry name" value="P-loop_NTPase"/>
</dbReference>
<dbReference type="OrthoDB" id="9778364at2"/>
<evidence type="ECO:0000313" key="4">
    <source>
        <dbReference type="EMBL" id="TCG11199.1"/>
    </source>
</evidence>